<sequence length="235" mass="26550">MDDVLVDRAQLILDKLNVQVQFHVPHTSRLLIAIAGVPASGKSTFATRLVHTLNSLLPAQSQAVLVGLDGWHLTRAQLDAMDDPKHAHDRRGIHWTFDAPAYVDFVARLRDPVQPDTLIYAPSFDHSLKDPTPDAVVITPSHRIVVIEGLYTMLDIDPWRRAAAQIDERWWVQIDPARAKTRLVKRHVQTGVAEDMDEAVWRAENNDEHNGNFISRNLFDVTYTIQSVDDPAYSI</sequence>
<dbReference type="InterPro" id="IPR027417">
    <property type="entry name" value="P-loop_NTPase"/>
</dbReference>
<reference evidence="2" key="2">
    <citation type="journal article" date="2020" name="Nat. Commun.">
        <title>Large-scale genome sequencing of mycorrhizal fungi provides insights into the early evolution of symbiotic traits.</title>
        <authorList>
            <person name="Miyauchi S."/>
            <person name="Kiss E."/>
            <person name="Kuo A."/>
            <person name="Drula E."/>
            <person name="Kohler A."/>
            <person name="Sanchez-Garcia M."/>
            <person name="Morin E."/>
            <person name="Andreopoulos B."/>
            <person name="Barry K.W."/>
            <person name="Bonito G."/>
            <person name="Buee M."/>
            <person name="Carver A."/>
            <person name="Chen C."/>
            <person name="Cichocki N."/>
            <person name="Clum A."/>
            <person name="Culley D."/>
            <person name="Crous P.W."/>
            <person name="Fauchery L."/>
            <person name="Girlanda M."/>
            <person name="Hayes R.D."/>
            <person name="Keri Z."/>
            <person name="LaButti K."/>
            <person name="Lipzen A."/>
            <person name="Lombard V."/>
            <person name="Magnuson J."/>
            <person name="Maillard F."/>
            <person name="Murat C."/>
            <person name="Nolan M."/>
            <person name="Ohm R.A."/>
            <person name="Pangilinan J."/>
            <person name="Pereira M.F."/>
            <person name="Perotto S."/>
            <person name="Peter M."/>
            <person name="Pfister S."/>
            <person name="Riley R."/>
            <person name="Sitrit Y."/>
            <person name="Stielow J.B."/>
            <person name="Szollosi G."/>
            <person name="Zifcakova L."/>
            <person name="Stursova M."/>
            <person name="Spatafora J.W."/>
            <person name="Tedersoo L."/>
            <person name="Vaario L.M."/>
            <person name="Yamada A."/>
            <person name="Yan M."/>
            <person name="Wang P."/>
            <person name="Xu J."/>
            <person name="Bruns T."/>
            <person name="Baldrian P."/>
            <person name="Vilgalys R."/>
            <person name="Dunand C."/>
            <person name="Henrissat B."/>
            <person name="Grigoriev I.V."/>
            <person name="Hibbett D."/>
            <person name="Nagy L.G."/>
            <person name="Martin F.M."/>
        </authorList>
    </citation>
    <scope>NUCLEOTIDE SEQUENCE</scope>
    <source>
        <strain evidence="2">BED1</strain>
    </source>
</reference>
<dbReference type="GO" id="GO:0016787">
    <property type="term" value="F:hydrolase activity"/>
    <property type="evidence" value="ECO:0007669"/>
    <property type="project" value="UniProtKB-KW"/>
</dbReference>
<dbReference type="Proteomes" id="UP001194468">
    <property type="component" value="Unassembled WGS sequence"/>
</dbReference>
<organism evidence="2 3">
    <name type="scientific">Boletus edulis BED1</name>
    <dbReference type="NCBI Taxonomy" id="1328754"/>
    <lineage>
        <taxon>Eukaryota</taxon>
        <taxon>Fungi</taxon>
        <taxon>Dikarya</taxon>
        <taxon>Basidiomycota</taxon>
        <taxon>Agaricomycotina</taxon>
        <taxon>Agaricomycetes</taxon>
        <taxon>Agaricomycetidae</taxon>
        <taxon>Boletales</taxon>
        <taxon>Boletineae</taxon>
        <taxon>Boletaceae</taxon>
        <taxon>Boletoideae</taxon>
        <taxon>Boletus</taxon>
    </lineage>
</organism>
<evidence type="ECO:0000259" key="1">
    <source>
        <dbReference type="Pfam" id="PF00485"/>
    </source>
</evidence>
<evidence type="ECO:0000313" key="2">
    <source>
        <dbReference type="EMBL" id="KAF8433718.1"/>
    </source>
</evidence>
<dbReference type="EMBL" id="WHUW01000032">
    <property type="protein sequence ID" value="KAF8433718.1"/>
    <property type="molecule type" value="Genomic_DNA"/>
</dbReference>
<dbReference type="PANTHER" id="PTHR10285">
    <property type="entry name" value="URIDINE KINASE"/>
    <property type="match status" value="1"/>
</dbReference>
<dbReference type="GO" id="GO:0005524">
    <property type="term" value="F:ATP binding"/>
    <property type="evidence" value="ECO:0007669"/>
    <property type="project" value="InterPro"/>
</dbReference>
<dbReference type="AlphaFoldDB" id="A0AAD4BLE5"/>
<accession>A0AAD4BLE5</accession>
<comment type="caution">
    <text evidence="2">The sequence shown here is derived from an EMBL/GenBank/DDBJ whole genome shotgun (WGS) entry which is preliminary data.</text>
</comment>
<dbReference type="GO" id="GO:0016301">
    <property type="term" value="F:kinase activity"/>
    <property type="evidence" value="ECO:0007669"/>
    <property type="project" value="InterPro"/>
</dbReference>
<keyword evidence="3" id="KW-1185">Reference proteome</keyword>
<reference evidence="2" key="1">
    <citation type="submission" date="2019-10" db="EMBL/GenBank/DDBJ databases">
        <authorList>
            <consortium name="DOE Joint Genome Institute"/>
            <person name="Kuo A."/>
            <person name="Miyauchi S."/>
            <person name="Kiss E."/>
            <person name="Drula E."/>
            <person name="Kohler A."/>
            <person name="Sanchez-Garcia M."/>
            <person name="Andreopoulos B."/>
            <person name="Barry K.W."/>
            <person name="Bonito G."/>
            <person name="Buee M."/>
            <person name="Carver A."/>
            <person name="Chen C."/>
            <person name="Cichocki N."/>
            <person name="Clum A."/>
            <person name="Culley D."/>
            <person name="Crous P.W."/>
            <person name="Fauchery L."/>
            <person name="Girlanda M."/>
            <person name="Hayes R."/>
            <person name="Keri Z."/>
            <person name="LaButti K."/>
            <person name="Lipzen A."/>
            <person name="Lombard V."/>
            <person name="Magnuson J."/>
            <person name="Maillard F."/>
            <person name="Morin E."/>
            <person name="Murat C."/>
            <person name="Nolan M."/>
            <person name="Ohm R."/>
            <person name="Pangilinan J."/>
            <person name="Pereira M."/>
            <person name="Perotto S."/>
            <person name="Peter M."/>
            <person name="Riley R."/>
            <person name="Sitrit Y."/>
            <person name="Stielow B."/>
            <person name="Szollosi G."/>
            <person name="Zifcakova L."/>
            <person name="Stursova M."/>
            <person name="Spatafora J.W."/>
            <person name="Tedersoo L."/>
            <person name="Vaario L.-M."/>
            <person name="Yamada A."/>
            <person name="Yan M."/>
            <person name="Wang P."/>
            <person name="Xu J."/>
            <person name="Bruns T."/>
            <person name="Baldrian P."/>
            <person name="Vilgalys R."/>
            <person name="Henrissat B."/>
            <person name="Grigoriev I.V."/>
            <person name="Hibbett D."/>
            <person name="Nagy L.G."/>
            <person name="Martin F.M."/>
        </authorList>
    </citation>
    <scope>NUCLEOTIDE SEQUENCE</scope>
    <source>
        <strain evidence="2">BED1</strain>
    </source>
</reference>
<protein>
    <submittedName>
        <fullName evidence="2">P-loop containing nucleoside triphosphate hydrolase protein</fullName>
    </submittedName>
</protein>
<keyword evidence="2" id="KW-0378">Hydrolase</keyword>
<gene>
    <name evidence="2" type="ORF">L210DRAFT_3623046</name>
</gene>
<feature type="domain" description="Phosphoribulokinase/uridine kinase" evidence="1">
    <location>
        <begin position="31"/>
        <end position="155"/>
    </location>
</feature>
<dbReference type="Gene3D" id="3.40.50.300">
    <property type="entry name" value="P-loop containing nucleotide triphosphate hydrolases"/>
    <property type="match status" value="2"/>
</dbReference>
<dbReference type="Pfam" id="PF00485">
    <property type="entry name" value="PRK"/>
    <property type="match status" value="1"/>
</dbReference>
<proteinExistence type="predicted"/>
<dbReference type="InterPro" id="IPR006083">
    <property type="entry name" value="PRK/URK"/>
</dbReference>
<dbReference type="SUPFAM" id="SSF52540">
    <property type="entry name" value="P-loop containing nucleoside triphosphate hydrolases"/>
    <property type="match status" value="1"/>
</dbReference>
<evidence type="ECO:0000313" key="3">
    <source>
        <dbReference type="Proteomes" id="UP001194468"/>
    </source>
</evidence>
<name>A0AAD4BLE5_BOLED</name>